<dbReference type="Pfam" id="PF04717">
    <property type="entry name" value="Phage_base_V"/>
    <property type="match status" value="1"/>
</dbReference>
<dbReference type="InterPro" id="IPR006531">
    <property type="entry name" value="Gp5/Vgr_OB"/>
</dbReference>
<organism evidence="3 4">
    <name type="scientific">Paradesertivirga mongoliensis</name>
    <dbReference type="NCBI Taxonomy" id="2100740"/>
    <lineage>
        <taxon>Bacteria</taxon>
        <taxon>Pseudomonadati</taxon>
        <taxon>Bacteroidota</taxon>
        <taxon>Sphingobacteriia</taxon>
        <taxon>Sphingobacteriales</taxon>
        <taxon>Sphingobacteriaceae</taxon>
        <taxon>Paradesertivirga</taxon>
    </lineage>
</organism>
<dbReference type="InterPro" id="IPR037026">
    <property type="entry name" value="Vgr_OB-fold_dom_sf"/>
</dbReference>
<comment type="caution">
    <text evidence="3">The sequence shown here is derived from an EMBL/GenBank/DDBJ whole genome shotgun (WGS) entry which is preliminary data.</text>
</comment>
<sequence>MPNERTIASDAPKSVCTFTILSEGNEVSKTYHVLSIIVNKEINRIPSAIIIMMDGEPAKESFDISNKTDFEPGKKLEIKAGYRTEEETIFKGLVIKHGIKVRKNSSVLMIECRDEAVKMTVSCKSKYFKDVKDSDVIEELIDAHGIEKDVETTQISHKELVQYNTTDWDMMLCRVDANGLLCIANDGKLEIARPDFASAPVLTVQYGATVHDLDAEIDARLQFKAVKAAAWNSTDQEMISNVEAEDPGVPDTGNITTDTLADVAGEESFMLQHSGKLSEQELQQWANAKMLKHKLAKIRGRVTTDGTAAVKPGTMFQLNGVGERFEGKLFVTGVRHQIDKGNWQTTLQFGVNPEWFVQTYPVQQPLAGALLPAIQGLQIGVVTKLEGDPDGEDRIMVRLPHINTEDEGIWSRISTLDAGSERGTFFRPEIGDEVIVGFINNDPRFAVILGMCNSSAKAAPIVASDDNHEKGYVSRSGMKVIFNDDKKTINIETPAGNKVLLSEEDKAIKMEDQHGNKLSMDQDGVKIESIKDIVLKAATDIKAEGVNINVKGSGGAKIEGSSTAEISSGGSTTVKGSMVQIN</sequence>
<accession>A0ABW4ZMN4</accession>
<dbReference type="Gene3D" id="3.55.50.10">
    <property type="entry name" value="Baseplate protein-like domains"/>
    <property type="match status" value="1"/>
</dbReference>
<dbReference type="InterPro" id="IPR023399">
    <property type="entry name" value="Baseplate-like_2-layer_sand"/>
</dbReference>
<feature type="domain" description="Gp5/Type VI secretion system Vgr protein OB-fold" evidence="2">
    <location>
        <begin position="378"/>
        <end position="451"/>
    </location>
</feature>
<dbReference type="InterPro" id="IPR006533">
    <property type="entry name" value="T6SS_Vgr_RhsGE"/>
</dbReference>
<dbReference type="RefSeq" id="WP_255901046.1">
    <property type="nucleotide sequence ID" value="NZ_JAFMZO010000002.1"/>
</dbReference>
<evidence type="ECO:0000313" key="4">
    <source>
        <dbReference type="Proteomes" id="UP001597387"/>
    </source>
</evidence>
<reference evidence="4" key="1">
    <citation type="journal article" date="2019" name="Int. J. Syst. Evol. Microbiol.">
        <title>The Global Catalogue of Microorganisms (GCM) 10K type strain sequencing project: providing services to taxonomists for standard genome sequencing and annotation.</title>
        <authorList>
            <consortium name="The Broad Institute Genomics Platform"/>
            <consortium name="The Broad Institute Genome Sequencing Center for Infectious Disease"/>
            <person name="Wu L."/>
            <person name="Ma J."/>
        </authorList>
    </citation>
    <scope>NUCLEOTIDE SEQUENCE [LARGE SCALE GENOMIC DNA]</scope>
    <source>
        <strain evidence="4">KCTC 42217</strain>
    </source>
</reference>
<dbReference type="NCBIfam" id="TIGR01646">
    <property type="entry name" value="vgr_GE"/>
    <property type="match status" value="1"/>
</dbReference>
<keyword evidence="4" id="KW-1185">Reference proteome</keyword>
<feature type="region of interest" description="Disordered" evidence="1">
    <location>
        <begin position="557"/>
        <end position="582"/>
    </location>
</feature>
<evidence type="ECO:0000256" key="1">
    <source>
        <dbReference type="SAM" id="MobiDB-lite"/>
    </source>
</evidence>
<proteinExistence type="predicted"/>
<evidence type="ECO:0000259" key="2">
    <source>
        <dbReference type="Pfam" id="PF04717"/>
    </source>
</evidence>
<dbReference type="Gene3D" id="3.30.1920.10">
    <property type="entry name" value="Baseplate protein-like domains - 2 layer sandwich fold"/>
    <property type="match status" value="1"/>
</dbReference>
<dbReference type="EMBL" id="JBHUHZ010000002">
    <property type="protein sequence ID" value="MFD2163343.1"/>
    <property type="molecule type" value="Genomic_DNA"/>
</dbReference>
<protein>
    <submittedName>
        <fullName evidence="3">Type VI secretion system tip protein VgrG</fullName>
    </submittedName>
</protein>
<name>A0ABW4ZMN4_9SPHI</name>
<dbReference type="Gene3D" id="2.30.300.10">
    <property type="entry name" value="Baseplate protein-like domain - beta roll fold"/>
    <property type="match status" value="1"/>
</dbReference>
<gene>
    <name evidence="3" type="primary">vgrG</name>
    <name evidence="3" type="ORF">ACFSJU_13130</name>
</gene>
<evidence type="ECO:0000313" key="3">
    <source>
        <dbReference type="EMBL" id="MFD2163343.1"/>
    </source>
</evidence>
<feature type="compositionally biased region" description="Polar residues" evidence="1">
    <location>
        <begin position="560"/>
        <end position="582"/>
    </location>
</feature>
<dbReference type="SUPFAM" id="SSF69255">
    <property type="entry name" value="gp5 N-terminal domain-like"/>
    <property type="match status" value="1"/>
</dbReference>
<dbReference type="Gene3D" id="2.40.50.230">
    <property type="entry name" value="Gp5 N-terminal domain"/>
    <property type="match status" value="1"/>
</dbReference>
<dbReference type="Proteomes" id="UP001597387">
    <property type="component" value="Unassembled WGS sequence"/>
</dbReference>
<dbReference type="SUPFAM" id="SSF69279">
    <property type="entry name" value="Phage tail proteins"/>
    <property type="match status" value="1"/>
</dbReference>